<comment type="catalytic activity">
    <reaction evidence="1 12">
        <text>L-cysteine + O2 = 3-sulfino-L-alanine + H(+)</text>
        <dbReference type="Rhea" id="RHEA:20441"/>
        <dbReference type="ChEBI" id="CHEBI:15378"/>
        <dbReference type="ChEBI" id="CHEBI:15379"/>
        <dbReference type="ChEBI" id="CHEBI:35235"/>
        <dbReference type="ChEBI" id="CHEBI:61085"/>
        <dbReference type="EC" id="1.13.11.20"/>
    </reaction>
</comment>
<dbReference type="GO" id="GO:0017172">
    <property type="term" value="F:cysteine dioxygenase activity"/>
    <property type="evidence" value="ECO:0007669"/>
    <property type="project" value="UniProtKB-UniRule"/>
</dbReference>
<dbReference type="SUPFAM" id="SSF51182">
    <property type="entry name" value="RmlC-like cupins"/>
    <property type="match status" value="1"/>
</dbReference>
<keyword evidence="7 12" id="KW-0223">Dioxygenase</keyword>
<evidence type="ECO:0000256" key="7">
    <source>
        <dbReference type="ARBA" id="ARBA00022964"/>
    </source>
</evidence>
<name>A0A4U8UTQ2_STECR</name>
<dbReference type="FunFam" id="2.60.120.10:FF:000045">
    <property type="entry name" value="Cysteine dioxygenase 1"/>
    <property type="match status" value="1"/>
</dbReference>
<comment type="caution">
    <text evidence="13">The sequence shown here is derived from an EMBL/GenBank/DDBJ whole genome shotgun (WGS) entry which is preliminary data.</text>
</comment>
<proteinExistence type="inferred from homology"/>
<dbReference type="AlphaFoldDB" id="A0A4U8UTQ2"/>
<dbReference type="Gene3D" id="2.60.120.10">
    <property type="entry name" value="Jelly Rolls"/>
    <property type="match status" value="1"/>
</dbReference>
<keyword evidence="9 11" id="KW-0408">Iron</keyword>
<dbReference type="EC" id="1.13.11.20" evidence="4 12"/>
<evidence type="ECO:0000256" key="6">
    <source>
        <dbReference type="ARBA" id="ARBA00022784"/>
    </source>
</evidence>
<dbReference type="InterPro" id="IPR010300">
    <property type="entry name" value="CDO_1"/>
</dbReference>
<gene>
    <name evidence="13" type="ORF">L596_003302</name>
</gene>
<feature type="binding site" evidence="11">
    <location>
        <position position="77"/>
    </location>
    <ligand>
        <name>Fe cation</name>
        <dbReference type="ChEBI" id="CHEBI:24875"/>
        <note>catalytic</note>
    </ligand>
</feature>
<evidence type="ECO:0000256" key="2">
    <source>
        <dbReference type="ARBA" id="ARBA00004759"/>
    </source>
</evidence>
<keyword evidence="5 11" id="KW-0479">Metal-binding</keyword>
<dbReference type="CDD" id="cd10548">
    <property type="entry name" value="cupin_CDO"/>
    <property type="match status" value="1"/>
</dbReference>
<dbReference type="InterPro" id="IPR011051">
    <property type="entry name" value="RmlC_Cupin_sf"/>
</dbReference>
<dbReference type="OrthoDB" id="543511at2759"/>
<evidence type="ECO:0000256" key="1">
    <source>
        <dbReference type="ARBA" id="ARBA00000629"/>
    </source>
</evidence>
<feature type="binding site" evidence="11">
    <location>
        <position position="131"/>
    </location>
    <ligand>
        <name>Fe cation</name>
        <dbReference type="ChEBI" id="CHEBI:24875"/>
        <note>catalytic</note>
    </ligand>
</feature>
<keyword evidence="8 12" id="KW-0560">Oxidoreductase</keyword>
<keyword evidence="6 10" id="KW-0883">Thioether bond</keyword>
<dbReference type="InterPro" id="IPR014710">
    <property type="entry name" value="RmlC-like_jellyroll"/>
</dbReference>
<comment type="cofactor">
    <cofactor evidence="12">
        <name>Fe cation</name>
        <dbReference type="ChEBI" id="CHEBI:24875"/>
    </cofactor>
    <text evidence="12">Binds 1 Fe cation per subunit.</text>
</comment>
<dbReference type="GO" id="GO:0042412">
    <property type="term" value="P:taurine biosynthetic process"/>
    <property type="evidence" value="ECO:0007669"/>
    <property type="project" value="UniProtKB-UniRule"/>
</dbReference>
<evidence type="ECO:0000256" key="12">
    <source>
        <dbReference type="RuleBase" id="RU366010"/>
    </source>
</evidence>
<dbReference type="PANTHER" id="PTHR12918">
    <property type="entry name" value="CYSTEINE DIOXYGENASE"/>
    <property type="match status" value="1"/>
</dbReference>
<feature type="cross-link" description="3'-(S-cysteinyl)-tyrosine (Cys-Tyr)" evidence="10">
    <location>
        <begin position="82"/>
        <end position="148"/>
    </location>
</feature>
<evidence type="ECO:0000256" key="3">
    <source>
        <dbReference type="ARBA" id="ARBA00006622"/>
    </source>
</evidence>
<evidence type="ECO:0000313" key="13">
    <source>
        <dbReference type="EMBL" id="TMS36035.1"/>
    </source>
</evidence>
<evidence type="ECO:0000313" key="14">
    <source>
        <dbReference type="Proteomes" id="UP000298663"/>
    </source>
</evidence>
<comment type="pathway">
    <text evidence="2 12">Organosulfur biosynthesis; taurine biosynthesis; hypotaurine from L-cysteine: step 1/2.</text>
</comment>
<reference evidence="13 14" key="2">
    <citation type="journal article" date="2019" name="G3 (Bethesda)">
        <title>Hybrid Assembly of the Genome of the Entomopathogenic Nematode Steinernema carpocapsae Identifies the X-Chromosome.</title>
        <authorList>
            <person name="Serra L."/>
            <person name="Macchietto M."/>
            <person name="Macias-Munoz A."/>
            <person name="McGill C.J."/>
            <person name="Rodriguez I.M."/>
            <person name="Rodriguez B."/>
            <person name="Murad R."/>
            <person name="Mortazavi A."/>
        </authorList>
    </citation>
    <scope>NUCLEOTIDE SEQUENCE [LARGE SCALE GENOMIC DNA]</scope>
    <source>
        <strain evidence="13 14">ALL</strain>
    </source>
</reference>
<dbReference type="STRING" id="34508.A0A4U8UTQ2"/>
<reference evidence="13 14" key="1">
    <citation type="journal article" date="2015" name="Genome Biol.">
        <title>Comparative genomics of Steinernema reveals deeply conserved gene regulatory networks.</title>
        <authorList>
            <person name="Dillman A.R."/>
            <person name="Macchietto M."/>
            <person name="Porter C.F."/>
            <person name="Rogers A."/>
            <person name="Williams B."/>
            <person name="Antoshechkin I."/>
            <person name="Lee M.M."/>
            <person name="Goodwin Z."/>
            <person name="Lu X."/>
            <person name="Lewis E.E."/>
            <person name="Goodrich-Blair H."/>
            <person name="Stock S.P."/>
            <person name="Adams B.J."/>
            <person name="Sternberg P.W."/>
            <person name="Mortazavi A."/>
        </authorList>
    </citation>
    <scope>NUCLEOTIDE SEQUENCE [LARGE SCALE GENOMIC DNA]</scope>
    <source>
        <strain evidence="13 14">ALL</strain>
    </source>
</reference>
<organism evidence="13 14">
    <name type="scientific">Steinernema carpocapsae</name>
    <name type="common">Entomopathogenic nematode</name>
    <dbReference type="NCBI Taxonomy" id="34508"/>
    <lineage>
        <taxon>Eukaryota</taxon>
        <taxon>Metazoa</taxon>
        <taxon>Ecdysozoa</taxon>
        <taxon>Nematoda</taxon>
        <taxon>Chromadorea</taxon>
        <taxon>Rhabditida</taxon>
        <taxon>Tylenchina</taxon>
        <taxon>Panagrolaimomorpha</taxon>
        <taxon>Strongyloidoidea</taxon>
        <taxon>Steinernematidae</taxon>
        <taxon>Steinernema</taxon>
    </lineage>
</organism>
<evidence type="ECO:0000256" key="11">
    <source>
        <dbReference type="PIRSR" id="PIRSR610300-51"/>
    </source>
</evidence>
<dbReference type="GO" id="GO:0019448">
    <property type="term" value="P:L-cysteine catabolic process"/>
    <property type="evidence" value="ECO:0007669"/>
    <property type="project" value="TreeGrafter"/>
</dbReference>
<dbReference type="EMBL" id="CM016762">
    <property type="protein sequence ID" value="TMS36035.1"/>
    <property type="molecule type" value="Genomic_DNA"/>
</dbReference>
<comment type="similarity">
    <text evidence="3 12">Belongs to the cysteine dioxygenase family.</text>
</comment>
<evidence type="ECO:0000256" key="10">
    <source>
        <dbReference type="PIRSR" id="PIRSR610300-50"/>
    </source>
</evidence>
<accession>A0A4U8UTQ2</accession>
<dbReference type="Pfam" id="PF05995">
    <property type="entry name" value="CDO_I"/>
    <property type="match status" value="1"/>
</dbReference>
<dbReference type="Proteomes" id="UP000298663">
    <property type="component" value="Chromosome X"/>
</dbReference>
<evidence type="ECO:0000256" key="5">
    <source>
        <dbReference type="ARBA" id="ARBA00022723"/>
    </source>
</evidence>
<dbReference type="UniPathway" id="UPA00012">
    <property type="reaction ID" value="UER00537"/>
</dbReference>
<evidence type="ECO:0000256" key="8">
    <source>
        <dbReference type="ARBA" id="ARBA00023002"/>
    </source>
</evidence>
<feature type="binding site" evidence="11">
    <location>
        <position position="75"/>
    </location>
    <ligand>
        <name>Fe cation</name>
        <dbReference type="ChEBI" id="CHEBI:24875"/>
        <note>catalytic</note>
    </ligand>
</feature>
<dbReference type="PANTHER" id="PTHR12918:SF1">
    <property type="entry name" value="CYSTEINE DIOXYGENASE TYPE 1"/>
    <property type="match status" value="1"/>
</dbReference>
<protein>
    <recommendedName>
        <fullName evidence="4 12">Cysteine dioxygenase</fullName>
        <ecNumber evidence="4 12">1.13.11.20</ecNumber>
    </recommendedName>
</protein>
<keyword evidence="14" id="KW-1185">Reference proteome</keyword>
<evidence type="ECO:0000256" key="4">
    <source>
        <dbReference type="ARBA" id="ARBA00013133"/>
    </source>
</evidence>
<evidence type="ECO:0000256" key="9">
    <source>
        <dbReference type="ARBA" id="ARBA00023004"/>
    </source>
</evidence>
<dbReference type="EMBL" id="AZBU02000001">
    <property type="protein sequence ID" value="TMS36035.1"/>
    <property type="molecule type" value="Genomic_DNA"/>
</dbReference>
<sequence length="199" mass="22846">MEKLCCQLREIFSEDHVNTESIRVILESYKSNPADWRKYAKFDPFKYTRNLVDEGNGKYNLMVLCWGPGVGSSVHDHTDAHCFVKVLQGQVLETRYDWPESETTEDPLKVSGQDTYSTNEVTYMSDKLGLHRVENPNHSDGTVTLHLYCPPFDHCQVFDERTGRKTKATVTFYTKYGHKVDYKGCKGGKLVMEEDVSSQ</sequence>
<dbReference type="GO" id="GO:0008198">
    <property type="term" value="F:ferrous iron binding"/>
    <property type="evidence" value="ECO:0007669"/>
    <property type="project" value="UniProtKB-ARBA"/>
</dbReference>